<keyword evidence="2" id="KW-0328">Glycosyltransferase</keyword>
<dbReference type="GO" id="GO:0009247">
    <property type="term" value="P:glycolipid biosynthetic process"/>
    <property type="evidence" value="ECO:0007669"/>
    <property type="project" value="TreeGrafter"/>
</dbReference>
<keyword evidence="3" id="KW-0808">Transferase</keyword>
<dbReference type="PANTHER" id="PTHR43398:SF1">
    <property type="entry name" value="DOLICHOL-PHOSPHATE MANNOSYLTRANSFERASE SUBUNIT 1"/>
    <property type="match status" value="1"/>
</dbReference>
<reference evidence="6" key="1">
    <citation type="submission" date="2017-08" db="EMBL/GenBank/DDBJ databases">
        <authorList>
            <person name="Huang Z."/>
        </authorList>
    </citation>
    <scope>NUCLEOTIDE SEQUENCE [LARGE SCALE GENOMIC DNA]</scope>
    <source>
        <strain evidence="6">SA5d-4</strain>
    </source>
</reference>
<evidence type="ECO:0000259" key="4">
    <source>
        <dbReference type="Pfam" id="PF00535"/>
    </source>
</evidence>
<dbReference type="Pfam" id="PF00535">
    <property type="entry name" value="Glycos_transf_2"/>
    <property type="match status" value="3"/>
</dbReference>
<feature type="domain" description="Glycosyltransferase 2-like" evidence="4">
    <location>
        <begin position="750"/>
        <end position="861"/>
    </location>
</feature>
<feature type="domain" description="Glycosyltransferase 2-like" evidence="4">
    <location>
        <begin position="5"/>
        <end position="146"/>
    </location>
</feature>
<evidence type="ECO:0000256" key="2">
    <source>
        <dbReference type="ARBA" id="ARBA00022676"/>
    </source>
</evidence>
<accession>A0A263BTE2</accession>
<reference evidence="5 6" key="2">
    <citation type="submission" date="2017-09" db="EMBL/GenBank/DDBJ databases">
        <title>Bacillus patelloidae sp. nov., isolated from the intestinal tract of a marine limpet.</title>
        <authorList>
            <person name="Liu R."/>
            <person name="Dong C."/>
            <person name="Shao Z."/>
        </authorList>
    </citation>
    <scope>NUCLEOTIDE SEQUENCE [LARGE SCALE GENOMIC DNA]</scope>
    <source>
        <strain evidence="5 6">SA5d-4</strain>
    </source>
</reference>
<proteinExistence type="inferred from homology"/>
<sequence>MVKVSVVLPLCNEQENIRAIVTEIKKLQPYEIIAVVNGSTDNTKRIVEDMHCKIYEYKEPLGHNVGRAIGARHATGDILLFLDGDIVIKASTLKIFIEAIEQGNDIALNQLSYFWDKVKPPHHISIAKRALNILSNYGELSINSFVAIPHAMSRNALNKIKWWNLAFPPKAQVIAMEQKLSITCPILVDVVSKNKIRKDQHQTIAKGTPYDISSSRIIGDHLQALAYLTRKKEGEGIGSPIYNNATLLPQQKNVTSGKCSVIISFQTGEMKAQLLENIMLAKINDIVVVISDSDNHEALLDKYNVKIVPVSDLLPSHLKFFIGAAFAQGEKLLFLQGTERLSISDIKKYYNALDNGVDAVLTNTDNELMKEKVSDQCALLSFLNVIGKQPDLLCSTIFTTPYAMTRKTVIELGESGYVNPFYTQLLITSNNKKIEKVSIESDIERKNEELINAGVLEAINRYLQQTDNRGGYLIGNRKMKEIEKLKSAKKLSVIIPLMNEEGTIKHVIEEVQKLNPYEIIAVVNGSTDGTASIVNDLNCKVISFEQPLGYDCGRAIGAYHAKGDVLLFVDGDITIASNELQSFVASIKNGADFAINDLRWTIERKIRPHPSAIAKKAINDLCSRDDLSVNSMVAIPHAMSKNALEKIGWWNLADPPVAFVKAIKEELLITAPESVNVINSNKFRPIHSTKDHFSPFPFPTASIIGVHLKAIKEELVHSGDRGNYIDKRNRNLVAKYTPFLWKRKVKRSAIICAETKVAYINHHIKVLKDIVDEIIVVTNGESKQINKLAEQKLCRNIVVKQPLGPFTQRSIGANYARGKVLLFIDCKTKHSKSNLLQYIQEVERSNGIALNNIEYIIDKVQPIDTFNTLQMFLNIALHQPDLVNASMYTYPLVIHKDALDIIGREPLMVPALAQVIAVLNGIPIATSCSTPLEKDVLTELKRNTHYNYRSELKKIILGDFLEGFSYLFRERGTLAQFNDGNKNRKLLEEYKKRER</sequence>
<dbReference type="InterPro" id="IPR029044">
    <property type="entry name" value="Nucleotide-diphossugar_trans"/>
</dbReference>
<keyword evidence="6" id="KW-1185">Reference proteome</keyword>
<feature type="domain" description="Glycosyltransferase 2-like" evidence="4">
    <location>
        <begin position="492"/>
        <end position="595"/>
    </location>
</feature>
<dbReference type="Proteomes" id="UP000217083">
    <property type="component" value="Unassembled WGS sequence"/>
</dbReference>
<name>A0A263BTE2_9BACI</name>
<evidence type="ECO:0000256" key="1">
    <source>
        <dbReference type="ARBA" id="ARBA00006739"/>
    </source>
</evidence>
<dbReference type="Gene3D" id="3.90.550.10">
    <property type="entry name" value="Spore Coat Polysaccharide Biosynthesis Protein SpsA, Chain A"/>
    <property type="match status" value="2"/>
</dbReference>
<dbReference type="InterPro" id="IPR039528">
    <property type="entry name" value="DPM1-like"/>
</dbReference>
<dbReference type="AlphaFoldDB" id="A0A263BTE2"/>
<dbReference type="RefSeq" id="WP_094924501.1">
    <property type="nucleotide sequence ID" value="NZ_NPIA01000004.1"/>
</dbReference>
<evidence type="ECO:0000313" key="6">
    <source>
        <dbReference type="Proteomes" id="UP000217083"/>
    </source>
</evidence>
<protein>
    <recommendedName>
        <fullName evidence="4">Glycosyltransferase 2-like domain-containing protein</fullName>
    </recommendedName>
</protein>
<comment type="similarity">
    <text evidence="1">Belongs to the glycosyltransferase 2 family.</text>
</comment>
<dbReference type="CDD" id="cd00761">
    <property type="entry name" value="Glyco_tranf_GTA_type"/>
    <property type="match status" value="2"/>
</dbReference>
<evidence type="ECO:0000313" key="5">
    <source>
        <dbReference type="EMBL" id="OZM56969.1"/>
    </source>
</evidence>
<dbReference type="EMBL" id="NPIA01000004">
    <property type="protein sequence ID" value="OZM56969.1"/>
    <property type="molecule type" value="Genomic_DNA"/>
</dbReference>
<dbReference type="SUPFAM" id="SSF53448">
    <property type="entry name" value="Nucleotide-diphospho-sugar transferases"/>
    <property type="match status" value="3"/>
</dbReference>
<evidence type="ECO:0000256" key="3">
    <source>
        <dbReference type="ARBA" id="ARBA00022679"/>
    </source>
</evidence>
<dbReference type="GO" id="GO:0004582">
    <property type="term" value="F:dolichyl-phosphate beta-D-mannosyltransferase activity"/>
    <property type="evidence" value="ECO:0007669"/>
    <property type="project" value="InterPro"/>
</dbReference>
<dbReference type="PANTHER" id="PTHR43398">
    <property type="entry name" value="DOLICHOL-PHOSPHATE MANNOSYLTRANSFERASE SUBUNIT 1"/>
    <property type="match status" value="1"/>
</dbReference>
<dbReference type="InterPro" id="IPR001173">
    <property type="entry name" value="Glyco_trans_2-like"/>
</dbReference>
<organism evidence="5 6">
    <name type="scientific">Lottiidibacillus patelloidae</name>
    <dbReference type="NCBI Taxonomy" id="2670334"/>
    <lineage>
        <taxon>Bacteria</taxon>
        <taxon>Bacillati</taxon>
        <taxon>Bacillota</taxon>
        <taxon>Bacilli</taxon>
        <taxon>Bacillales</taxon>
        <taxon>Bacillaceae</taxon>
        <taxon>Lottiidibacillus</taxon>
    </lineage>
</organism>
<dbReference type="GO" id="GO:0016020">
    <property type="term" value="C:membrane"/>
    <property type="evidence" value="ECO:0007669"/>
    <property type="project" value="GOC"/>
</dbReference>
<comment type="caution">
    <text evidence="5">The sequence shown here is derived from an EMBL/GenBank/DDBJ whole genome shotgun (WGS) entry which is preliminary data.</text>
</comment>
<gene>
    <name evidence="5" type="ORF">CIB95_09365</name>
</gene>